<accession>A0ABT3S0M1</accession>
<dbReference type="EMBL" id="JAPJDE010000002">
    <property type="protein sequence ID" value="MCX2848380.1"/>
    <property type="molecule type" value="Genomic_DNA"/>
</dbReference>
<dbReference type="Proteomes" id="UP001207276">
    <property type="component" value="Unassembled WGS sequence"/>
</dbReference>
<organism evidence="2 3">
    <name type="scientific">Curtobacterium poinsettiae</name>
    <dbReference type="NCBI Taxonomy" id="159612"/>
    <lineage>
        <taxon>Bacteria</taxon>
        <taxon>Bacillati</taxon>
        <taxon>Actinomycetota</taxon>
        <taxon>Actinomycetes</taxon>
        <taxon>Micrococcales</taxon>
        <taxon>Microbacteriaceae</taxon>
        <taxon>Curtobacterium</taxon>
    </lineage>
</organism>
<evidence type="ECO:0000256" key="1">
    <source>
        <dbReference type="SAM" id="MobiDB-lite"/>
    </source>
</evidence>
<reference evidence="2 3" key="1">
    <citation type="submission" date="2022-11" db="EMBL/GenBank/DDBJ databases">
        <title>Taxonomy of Curtobacterium flaccumfaciens.</title>
        <authorList>
            <person name="Osdaghi E."/>
            <person name="Taghavi S.M."/>
            <person name="Hamidizade M."/>
            <person name="Abachi H."/>
            <person name="Fazliarab A."/>
            <person name="Baeyen S."/>
            <person name="Portier P."/>
            <person name="Van Vaerenbergh J."/>
            <person name="Jacques M.-A."/>
        </authorList>
    </citation>
    <scope>NUCLEOTIDE SEQUENCE [LARGE SCALE GENOMIC DNA]</scope>
    <source>
        <strain evidence="2 3">LMG 3715</strain>
    </source>
</reference>
<keyword evidence="3" id="KW-1185">Reference proteome</keyword>
<sequence length="272" mass="29370">MAAQDAEALRLFDTHIQVRFEGQPKLVDGTTAQRQKDAADAAAAHRGQATTTLSSLPTDVYKVWVVKVNTLYGWEFGGHWKFANYFAGQTDPGDVATLEFDINKCAKLQHLDMATDDTSGKSTKLGSLHDANFGANAPIWNVEDKEKGSGNQADSGAALAWLNADSCKKNHNEARGILLPCCRERGSRQRLGRRLHPTEGAVHATSFRDPGIARGREHHGPHADRVVNAASDRASRPGPRCRGAQFSGAASARSARRLTGPSAHAHVVCCVR</sequence>
<feature type="compositionally biased region" description="Low complexity" evidence="1">
    <location>
        <begin position="242"/>
        <end position="253"/>
    </location>
</feature>
<feature type="compositionally biased region" description="Basic and acidic residues" evidence="1">
    <location>
        <begin position="214"/>
        <end position="225"/>
    </location>
</feature>
<protein>
    <submittedName>
        <fullName evidence="2">Uncharacterized protein</fullName>
    </submittedName>
</protein>
<gene>
    <name evidence="2" type="ORF">ORG12_06800</name>
</gene>
<comment type="caution">
    <text evidence="2">The sequence shown here is derived from an EMBL/GenBank/DDBJ whole genome shotgun (WGS) entry which is preliminary data.</text>
</comment>
<dbReference type="RefSeq" id="WP_139179586.1">
    <property type="nucleotide sequence ID" value="NZ_CP104934.1"/>
</dbReference>
<proteinExistence type="predicted"/>
<name>A0ABT3S0M1_9MICO</name>
<evidence type="ECO:0000313" key="2">
    <source>
        <dbReference type="EMBL" id="MCX2848380.1"/>
    </source>
</evidence>
<feature type="region of interest" description="Disordered" evidence="1">
    <location>
        <begin position="201"/>
        <end position="258"/>
    </location>
</feature>
<evidence type="ECO:0000313" key="3">
    <source>
        <dbReference type="Proteomes" id="UP001207276"/>
    </source>
</evidence>